<evidence type="ECO:0000313" key="7">
    <source>
        <dbReference type="Proteomes" id="UP001210720"/>
    </source>
</evidence>
<dbReference type="Pfam" id="PF03466">
    <property type="entry name" value="LysR_substrate"/>
    <property type="match status" value="1"/>
</dbReference>
<name>A0ABT4XS89_9RHOB</name>
<evidence type="ECO:0000313" key="6">
    <source>
        <dbReference type="EMBL" id="MDA7424797.1"/>
    </source>
</evidence>
<evidence type="ECO:0000256" key="2">
    <source>
        <dbReference type="ARBA" id="ARBA00023015"/>
    </source>
</evidence>
<dbReference type="RefSeq" id="WP_271432136.1">
    <property type="nucleotide sequence ID" value="NZ_JAQIOY010000002.1"/>
</dbReference>
<dbReference type="PROSITE" id="PS50931">
    <property type="entry name" value="HTH_LYSR"/>
    <property type="match status" value="1"/>
</dbReference>
<dbReference type="Gene3D" id="3.40.190.10">
    <property type="entry name" value="Periplasmic binding protein-like II"/>
    <property type="match status" value="2"/>
</dbReference>
<sequence length="285" mass="30813">MNRSLPPLTWIRAFESAARHLSFTAAAEELGMTQSAVSQQVKALETRLRIPLFTRRARGLSLTDGGRQLLPQVGAALEQLSGAIEGIDAGPKENQLIVAASVSVTQWVIAPHLHEFLAAHPQTRVRFLSAIWPDDFLSARADVEIRFGSAKQVGRAATRLEPSQLITLKSAKLDQPFDTLPRIEAVGTSGGWRAWGDAYGNPAAPSLFADSYGMALHLAMQGLGVALVSALLARDAVQSGQLMRAHPGSLNAQEGYWLSVNESHPSALLFRDWLLTKIQSAHALD</sequence>
<dbReference type="EMBL" id="JAQIOY010000002">
    <property type="protein sequence ID" value="MDA7424797.1"/>
    <property type="molecule type" value="Genomic_DNA"/>
</dbReference>
<dbReference type="PRINTS" id="PR00039">
    <property type="entry name" value="HTHLYSR"/>
</dbReference>
<accession>A0ABT4XS89</accession>
<dbReference type="PANTHER" id="PTHR30537">
    <property type="entry name" value="HTH-TYPE TRANSCRIPTIONAL REGULATOR"/>
    <property type="match status" value="1"/>
</dbReference>
<dbReference type="InterPro" id="IPR058163">
    <property type="entry name" value="LysR-type_TF_proteobact-type"/>
</dbReference>
<protein>
    <submittedName>
        <fullName evidence="6">LysR family transcriptional regulator</fullName>
    </submittedName>
</protein>
<dbReference type="Gene3D" id="1.10.10.10">
    <property type="entry name" value="Winged helix-like DNA-binding domain superfamily/Winged helix DNA-binding domain"/>
    <property type="match status" value="1"/>
</dbReference>
<dbReference type="Proteomes" id="UP001210720">
    <property type="component" value="Unassembled WGS sequence"/>
</dbReference>
<dbReference type="Pfam" id="PF00126">
    <property type="entry name" value="HTH_1"/>
    <property type="match status" value="1"/>
</dbReference>
<comment type="caution">
    <text evidence="6">The sequence shown here is derived from an EMBL/GenBank/DDBJ whole genome shotgun (WGS) entry which is preliminary data.</text>
</comment>
<dbReference type="InterPro" id="IPR000847">
    <property type="entry name" value="LysR_HTH_N"/>
</dbReference>
<dbReference type="InterPro" id="IPR036388">
    <property type="entry name" value="WH-like_DNA-bd_sf"/>
</dbReference>
<keyword evidence="7" id="KW-1185">Reference proteome</keyword>
<evidence type="ECO:0000256" key="4">
    <source>
        <dbReference type="ARBA" id="ARBA00023163"/>
    </source>
</evidence>
<proteinExistence type="inferred from homology"/>
<dbReference type="PANTHER" id="PTHR30537:SF26">
    <property type="entry name" value="GLYCINE CLEAVAGE SYSTEM TRANSCRIPTIONAL ACTIVATOR"/>
    <property type="match status" value="1"/>
</dbReference>
<evidence type="ECO:0000256" key="1">
    <source>
        <dbReference type="ARBA" id="ARBA00009437"/>
    </source>
</evidence>
<evidence type="ECO:0000256" key="3">
    <source>
        <dbReference type="ARBA" id="ARBA00023125"/>
    </source>
</evidence>
<reference evidence="6 7" key="1">
    <citation type="submission" date="2023-01" db="EMBL/GenBank/DDBJ databases">
        <title>Thalassococcus onchidii sp. nov., isolated from a marine invertebrate from the South China Sea.</title>
        <authorList>
            <person name="Xu S."/>
            <person name="Liu Z."/>
            <person name="Xu Y."/>
        </authorList>
    </citation>
    <scope>NUCLEOTIDE SEQUENCE [LARGE SCALE GENOMIC DNA]</scope>
    <source>
        <strain evidence="6 7">KCTC 32084</strain>
    </source>
</reference>
<comment type="similarity">
    <text evidence="1">Belongs to the LysR transcriptional regulatory family.</text>
</comment>
<dbReference type="SUPFAM" id="SSF53850">
    <property type="entry name" value="Periplasmic binding protein-like II"/>
    <property type="match status" value="1"/>
</dbReference>
<gene>
    <name evidence="6" type="ORF">PFY00_08680</name>
</gene>
<dbReference type="InterPro" id="IPR005119">
    <property type="entry name" value="LysR_subst-bd"/>
</dbReference>
<dbReference type="InterPro" id="IPR036390">
    <property type="entry name" value="WH_DNA-bd_sf"/>
</dbReference>
<feature type="domain" description="HTH lysR-type" evidence="5">
    <location>
        <begin position="6"/>
        <end position="63"/>
    </location>
</feature>
<evidence type="ECO:0000259" key="5">
    <source>
        <dbReference type="PROSITE" id="PS50931"/>
    </source>
</evidence>
<keyword evidence="3" id="KW-0238">DNA-binding</keyword>
<dbReference type="SUPFAM" id="SSF46785">
    <property type="entry name" value="Winged helix' DNA-binding domain"/>
    <property type="match status" value="1"/>
</dbReference>
<organism evidence="6 7">
    <name type="scientific">Thalassococcus lentus</name>
    <dbReference type="NCBI Taxonomy" id="1210524"/>
    <lineage>
        <taxon>Bacteria</taxon>
        <taxon>Pseudomonadati</taxon>
        <taxon>Pseudomonadota</taxon>
        <taxon>Alphaproteobacteria</taxon>
        <taxon>Rhodobacterales</taxon>
        <taxon>Roseobacteraceae</taxon>
        <taxon>Thalassococcus</taxon>
    </lineage>
</organism>
<keyword evidence="2" id="KW-0805">Transcription regulation</keyword>
<keyword evidence="4" id="KW-0804">Transcription</keyword>